<dbReference type="PANTHER" id="PTHR11214:SF314">
    <property type="entry name" value="HEXOSYLTRANSFERASE"/>
    <property type="match status" value="1"/>
</dbReference>
<dbReference type="EC" id="2.4.1.-" evidence="10"/>
<keyword evidence="9" id="KW-0472">Membrane</keyword>
<comment type="subcellular location">
    <subcellularLocation>
        <location evidence="1 10">Golgi apparatus membrane</location>
        <topology evidence="1 10">Single-pass type II membrane protein</topology>
    </subcellularLocation>
</comment>
<reference evidence="11 12" key="2">
    <citation type="submission" date="2018-08" db="EMBL/GenBank/DDBJ databases">
        <authorList>
            <person name="Laetsch R D."/>
            <person name="Stevens L."/>
            <person name="Kumar S."/>
            <person name="Blaxter L. M."/>
        </authorList>
    </citation>
    <scope>NUCLEOTIDE SEQUENCE [LARGE SCALE GENOMIC DNA]</scope>
</reference>
<evidence type="ECO:0000256" key="7">
    <source>
        <dbReference type="ARBA" id="ARBA00022989"/>
    </source>
</evidence>
<keyword evidence="7" id="KW-1133">Transmembrane helix</keyword>
<sequence length="267" mass="31942">MKSTKCLTVAFSAFSVTTNRSNLSFNYRCPSVTQERFTHKHAHARTSEHTPELYKRNTHKWEIVDRNFCSQKYPDLLLLIVAITATEQREHRNLIRKTWGDVKLYKNFKTAVLFPLGRTSDLEMMTLIQKEQQKYGDIIQQDFLDTYKNLTLKPISYMEYPRKYFPRYCSGSFYLLTGDLAGPLLEQARFCTLFWIEDVHVTGHLGMRVQARYEDWSKKIVFKWNQLEQLIKAPDVLFTLIYTPWEHIQLWKWLKNYYGYNNKYEEV</sequence>
<dbReference type="Proteomes" id="UP000271087">
    <property type="component" value="Unassembled WGS sequence"/>
</dbReference>
<evidence type="ECO:0000256" key="1">
    <source>
        <dbReference type="ARBA" id="ARBA00004323"/>
    </source>
</evidence>
<keyword evidence="3 10" id="KW-0328">Glycosyltransferase</keyword>
<evidence type="ECO:0000256" key="2">
    <source>
        <dbReference type="ARBA" id="ARBA00008661"/>
    </source>
</evidence>
<reference evidence="13" key="1">
    <citation type="submission" date="2016-06" db="UniProtKB">
        <authorList>
            <consortium name="WormBaseParasite"/>
        </authorList>
    </citation>
    <scope>IDENTIFICATION</scope>
</reference>
<evidence type="ECO:0000256" key="8">
    <source>
        <dbReference type="ARBA" id="ARBA00023034"/>
    </source>
</evidence>
<dbReference type="EMBL" id="UYRW01001484">
    <property type="protein sequence ID" value="VDK77829.1"/>
    <property type="molecule type" value="Genomic_DNA"/>
</dbReference>
<evidence type="ECO:0000256" key="9">
    <source>
        <dbReference type="ARBA" id="ARBA00023136"/>
    </source>
</evidence>
<gene>
    <name evidence="11" type="ORF">NOO_LOCUS5508</name>
</gene>
<evidence type="ECO:0000313" key="12">
    <source>
        <dbReference type="Proteomes" id="UP000271087"/>
    </source>
</evidence>
<keyword evidence="8 10" id="KW-0333">Golgi apparatus</keyword>
<dbReference type="PANTHER" id="PTHR11214">
    <property type="entry name" value="BETA-1,3-N-ACETYLGLUCOSAMINYLTRANSFERASE"/>
    <property type="match status" value="1"/>
</dbReference>
<evidence type="ECO:0000256" key="5">
    <source>
        <dbReference type="ARBA" id="ARBA00022692"/>
    </source>
</evidence>
<proteinExistence type="inferred from homology"/>
<evidence type="ECO:0000256" key="4">
    <source>
        <dbReference type="ARBA" id="ARBA00022679"/>
    </source>
</evidence>
<dbReference type="WBParaSite" id="nOo.2.0.1.t05508-RA">
    <property type="protein sequence ID" value="nOo.2.0.1.t05508-RA"/>
    <property type="gene ID" value="nOo.2.0.1.g05508"/>
</dbReference>
<keyword evidence="6" id="KW-0735">Signal-anchor</keyword>
<evidence type="ECO:0000256" key="6">
    <source>
        <dbReference type="ARBA" id="ARBA00022968"/>
    </source>
</evidence>
<dbReference type="GO" id="GO:0000139">
    <property type="term" value="C:Golgi membrane"/>
    <property type="evidence" value="ECO:0007669"/>
    <property type="project" value="UniProtKB-SubCell"/>
</dbReference>
<keyword evidence="4" id="KW-0808">Transferase</keyword>
<dbReference type="OrthoDB" id="6355886at2759"/>
<dbReference type="GO" id="GO:0016758">
    <property type="term" value="F:hexosyltransferase activity"/>
    <property type="evidence" value="ECO:0007669"/>
    <property type="project" value="InterPro"/>
</dbReference>
<comment type="similarity">
    <text evidence="2 10">Belongs to the glycosyltransferase 31 family.</text>
</comment>
<dbReference type="Pfam" id="PF01762">
    <property type="entry name" value="Galactosyl_T"/>
    <property type="match status" value="1"/>
</dbReference>
<keyword evidence="12" id="KW-1185">Reference proteome</keyword>
<evidence type="ECO:0000256" key="3">
    <source>
        <dbReference type="ARBA" id="ARBA00022676"/>
    </source>
</evidence>
<evidence type="ECO:0000313" key="11">
    <source>
        <dbReference type="EMBL" id="VDK77829.1"/>
    </source>
</evidence>
<protein>
    <recommendedName>
        <fullName evidence="10">Hexosyltransferase</fullName>
        <ecNumber evidence="10">2.4.1.-</ecNumber>
    </recommendedName>
</protein>
<dbReference type="AlphaFoldDB" id="A0A182EBS1"/>
<organism evidence="13">
    <name type="scientific">Onchocerca ochengi</name>
    <name type="common">Filarial nematode worm</name>
    <dbReference type="NCBI Taxonomy" id="42157"/>
    <lineage>
        <taxon>Eukaryota</taxon>
        <taxon>Metazoa</taxon>
        <taxon>Ecdysozoa</taxon>
        <taxon>Nematoda</taxon>
        <taxon>Chromadorea</taxon>
        <taxon>Rhabditida</taxon>
        <taxon>Spirurina</taxon>
        <taxon>Spiruromorpha</taxon>
        <taxon>Filarioidea</taxon>
        <taxon>Onchocercidae</taxon>
        <taxon>Onchocerca</taxon>
    </lineage>
</organism>
<evidence type="ECO:0000256" key="10">
    <source>
        <dbReference type="RuleBase" id="RU363063"/>
    </source>
</evidence>
<evidence type="ECO:0000313" key="13">
    <source>
        <dbReference type="WBParaSite" id="nOo.2.0.1.t05508-RA"/>
    </source>
</evidence>
<dbReference type="GO" id="GO:0006493">
    <property type="term" value="P:protein O-linked glycosylation"/>
    <property type="evidence" value="ECO:0007669"/>
    <property type="project" value="TreeGrafter"/>
</dbReference>
<dbReference type="STRING" id="42157.A0A182EBS1"/>
<accession>A0A182EBS1</accession>
<dbReference type="InterPro" id="IPR002659">
    <property type="entry name" value="Glyco_trans_31"/>
</dbReference>
<name>A0A182EBS1_ONCOC</name>
<keyword evidence="5" id="KW-0812">Transmembrane</keyword>